<feature type="transmembrane region" description="Helical" evidence="1">
    <location>
        <begin position="282"/>
        <end position="300"/>
    </location>
</feature>
<feature type="transmembrane region" description="Helical" evidence="1">
    <location>
        <begin position="21"/>
        <end position="44"/>
    </location>
</feature>
<protein>
    <submittedName>
        <fullName evidence="2">Uncharacterized protein</fullName>
    </submittedName>
</protein>
<feature type="transmembrane region" description="Helical" evidence="1">
    <location>
        <begin position="152"/>
        <end position="172"/>
    </location>
</feature>
<dbReference type="RefSeq" id="WP_114532602.1">
    <property type="nucleotide sequence ID" value="NZ_JAQDVM010000003.1"/>
</dbReference>
<keyword evidence="1" id="KW-0812">Transmembrane</keyword>
<feature type="transmembrane region" description="Helical" evidence="1">
    <location>
        <begin position="117"/>
        <end position="140"/>
    </location>
</feature>
<feature type="transmembrane region" description="Helical" evidence="1">
    <location>
        <begin position="178"/>
        <end position="199"/>
    </location>
</feature>
<feature type="transmembrane region" description="Helical" evidence="1">
    <location>
        <begin position="241"/>
        <end position="262"/>
    </location>
</feature>
<accession>A0A369MK48</accession>
<feature type="transmembrane region" description="Helical" evidence="1">
    <location>
        <begin position="312"/>
        <end position="332"/>
    </location>
</feature>
<dbReference type="Proteomes" id="UP000253970">
    <property type="component" value="Unassembled WGS sequence"/>
</dbReference>
<sequence length="594" mass="63495">MRDDFTTKERTGAGTGEALARLGYALAGALVAVLVSAMMSLVPWPADDTLFPVYVNASVMGATLMLWASFKPSRGSAGAVAAEALTVFVTVLVVQMVGSCLQSPSLFGLYSNPLSWVWDHAIFMLYSGLALVLPISWALGSDERWAQRSFRWVVVELAFVLAAWALAASGMLDLAYSLIGFMVQGLVFVAAALATAAVFQRLAYALVGRYRTAEAQPSPRPRHAPPVSEPRRPAPRANLRAACIAVLVGSVGVSVCALAFFFVCQKQAAAQGLQLRNIVYDIPTACVLVTCFVAIPFVLVGTLRGSGKDYRLAGYAALCAIVLLPVMLLSTFRLESPEETDLGGGAIEVVTPEWFDTPRVEYATSEGPLFMRMLSNARLSSTSDEGQPLPPVRSGYSYHNTGNIVSIDHEALVLVLAITQSTEDIATGTQVSVDCASTEHFDVPFDELAVGDSVQIRSTEAHTDGAIVAQKVFGPARDLVPEQQGRVEEETLDDILASYGCGYTATGTVTSAVEESGFSFRVDDGGGFIENGTELRVSTAFVERRLYGMKGLQWGMDGVIVGFSDLPAEGVLRAKVIVGNDDTSSDYWENMPAS</sequence>
<reference evidence="2 3" key="1">
    <citation type="journal article" date="2018" name="Elife">
        <title>Discovery and characterization of a prevalent human gut bacterial enzyme sufficient for the inactivation of a family of plant toxins.</title>
        <authorList>
            <person name="Koppel N."/>
            <person name="Bisanz J.E."/>
            <person name="Pandelia M.E."/>
            <person name="Turnbaugh P.J."/>
            <person name="Balskus E.P."/>
        </authorList>
    </citation>
    <scope>NUCLEOTIDE SEQUENCE [LARGE SCALE GENOMIC DNA]</scope>
    <source>
        <strain evidence="2 3">W1 BHI 6</strain>
    </source>
</reference>
<evidence type="ECO:0000313" key="3">
    <source>
        <dbReference type="Proteomes" id="UP000253970"/>
    </source>
</evidence>
<proteinExistence type="predicted"/>
<feature type="transmembrane region" description="Helical" evidence="1">
    <location>
        <begin position="50"/>
        <end position="70"/>
    </location>
</feature>
<evidence type="ECO:0000256" key="1">
    <source>
        <dbReference type="SAM" id="Phobius"/>
    </source>
</evidence>
<keyword evidence="1" id="KW-1133">Transmembrane helix</keyword>
<organism evidence="2 3">
    <name type="scientific">Eggerthella lenta</name>
    <name type="common">Eubacterium lentum</name>
    <dbReference type="NCBI Taxonomy" id="84112"/>
    <lineage>
        <taxon>Bacteria</taxon>
        <taxon>Bacillati</taxon>
        <taxon>Actinomycetota</taxon>
        <taxon>Coriobacteriia</taxon>
        <taxon>Eggerthellales</taxon>
        <taxon>Eggerthellaceae</taxon>
        <taxon>Eggerthella</taxon>
    </lineage>
</organism>
<dbReference type="AlphaFoldDB" id="A0A369MK48"/>
<evidence type="ECO:0000313" key="2">
    <source>
        <dbReference type="EMBL" id="RDB72761.1"/>
    </source>
</evidence>
<keyword evidence="1" id="KW-0472">Membrane</keyword>
<gene>
    <name evidence="2" type="ORF">C1875_01795</name>
</gene>
<feature type="transmembrane region" description="Helical" evidence="1">
    <location>
        <begin position="77"/>
        <end position="97"/>
    </location>
</feature>
<comment type="caution">
    <text evidence="2">The sequence shown here is derived from an EMBL/GenBank/DDBJ whole genome shotgun (WGS) entry which is preliminary data.</text>
</comment>
<dbReference type="EMBL" id="PPTU01000002">
    <property type="protein sequence ID" value="RDB72761.1"/>
    <property type="molecule type" value="Genomic_DNA"/>
</dbReference>
<name>A0A369MK48_EGGLN</name>